<feature type="compositionally biased region" description="Low complexity" evidence="1">
    <location>
        <begin position="65"/>
        <end position="84"/>
    </location>
</feature>
<comment type="caution">
    <text evidence="2">The sequence shown here is derived from an EMBL/GenBank/DDBJ whole genome shotgun (WGS) entry which is preliminary data.</text>
</comment>
<dbReference type="RefSeq" id="WP_173261551.1">
    <property type="nucleotide sequence ID" value="NZ_BLLG01000002.1"/>
</dbReference>
<accession>A0A6A0AQE9</accession>
<protein>
    <submittedName>
        <fullName evidence="2">Uncharacterized protein</fullName>
    </submittedName>
</protein>
<dbReference type="AlphaFoldDB" id="A0A6A0AQE9"/>
<evidence type="ECO:0000313" key="3">
    <source>
        <dbReference type="Proteomes" id="UP000484988"/>
    </source>
</evidence>
<keyword evidence="3" id="KW-1185">Reference proteome</keyword>
<feature type="compositionally biased region" description="Basic residues" evidence="1">
    <location>
        <begin position="150"/>
        <end position="164"/>
    </location>
</feature>
<proteinExistence type="predicted"/>
<name>A0A6A0AQE9_9ACTN</name>
<feature type="region of interest" description="Disordered" evidence="1">
    <location>
        <begin position="65"/>
        <end position="208"/>
    </location>
</feature>
<evidence type="ECO:0000256" key="1">
    <source>
        <dbReference type="SAM" id="MobiDB-lite"/>
    </source>
</evidence>
<reference evidence="2 3" key="1">
    <citation type="submission" date="2020-02" db="EMBL/GenBank/DDBJ databases">
        <title>Whole Genome Shotgun Sequence of Streptomyces sp. strain CWH03.</title>
        <authorList>
            <person name="Dohra H."/>
            <person name="Kodani S."/>
            <person name="Yamamura H."/>
        </authorList>
    </citation>
    <scope>NUCLEOTIDE SEQUENCE [LARGE SCALE GENOMIC DNA]</scope>
    <source>
        <strain evidence="2 3">CWH03</strain>
    </source>
</reference>
<organism evidence="2 3">
    <name type="scientific">Streptomyces pacificus</name>
    <dbReference type="NCBI Taxonomy" id="2705029"/>
    <lineage>
        <taxon>Bacteria</taxon>
        <taxon>Bacillati</taxon>
        <taxon>Actinomycetota</taxon>
        <taxon>Actinomycetes</taxon>
        <taxon>Kitasatosporales</taxon>
        <taxon>Streptomycetaceae</taxon>
        <taxon>Streptomyces</taxon>
    </lineage>
</organism>
<dbReference type="Proteomes" id="UP000484988">
    <property type="component" value="Unassembled WGS sequence"/>
</dbReference>
<evidence type="ECO:0000313" key="2">
    <source>
        <dbReference type="EMBL" id="GFH34491.1"/>
    </source>
</evidence>
<gene>
    <name evidence="2" type="ORF">SCWH03_07050</name>
</gene>
<sequence length="269" mass="27370">MTSTPTATHSIESTTALLQAELPELEQQQVALQTELAAVSDRLESVRAALAALSALSATVVPAPRAAEPPAGAPAAPQAPAEPVADIDMEAFPSESAAEVPTPDERTAEAAVENAAENAVETPDETAGTRSVTGSGTSRTSRRTATAPKSKAKKPAAASRRRPAGKAPTAPGRSVKSKARTQSADSARKTADEVAAAGAAPESGGLTEQVIAVLSRQLGTALRARDVAQALGRDDSAGNINTVRSTLDRLVATSRARRAGRGLYQAPTG</sequence>
<dbReference type="EMBL" id="BLLG01000002">
    <property type="protein sequence ID" value="GFH34491.1"/>
    <property type="molecule type" value="Genomic_DNA"/>
</dbReference>
<feature type="compositionally biased region" description="Low complexity" evidence="1">
    <location>
        <begin position="109"/>
        <end position="149"/>
    </location>
</feature>